<evidence type="ECO:0000313" key="3">
    <source>
        <dbReference type="Proteomes" id="UP000248340"/>
    </source>
</evidence>
<keyword evidence="3" id="KW-1185">Reference proteome</keyword>
<reference evidence="2 3" key="1">
    <citation type="submission" date="2016-12" db="EMBL/GenBank/DDBJ databases">
        <title>The genomes of Aspergillus section Nigri reveals drivers in fungal speciation.</title>
        <authorList>
            <consortium name="DOE Joint Genome Institute"/>
            <person name="Vesth T.C."/>
            <person name="Nybo J."/>
            <person name="Theobald S."/>
            <person name="Brandl J."/>
            <person name="Frisvad J.C."/>
            <person name="Nielsen K.F."/>
            <person name="Lyhne E.K."/>
            <person name="Kogle M.E."/>
            <person name="Kuo A."/>
            <person name="Riley R."/>
            <person name="Clum A."/>
            <person name="Nolan M."/>
            <person name="Lipzen A."/>
            <person name="Salamov A."/>
            <person name="Henrissat B."/>
            <person name="Wiebenga A."/>
            <person name="De Vries R.P."/>
            <person name="Grigoriev I.V."/>
            <person name="Mortensen U.H."/>
            <person name="Andersen M.R."/>
            <person name="Baker S.E."/>
        </authorList>
    </citation>
    <scope>NUCLEOTIDE SEQUENCE [LARGE SCALE GENOMIC DNA]</scope>
    <source>
        <strain evidence="2 3">CBS 121591</strain>
    </source>
</reference>
<dbReference type="GeneID" id="37132706"/>
<gene>
    <name evidence="2" type="ORF">BO82DRAFT_130401</name>
</gene>
<evidence type="ECO:0000256" key="1">
    <source>
        <dbReference type="SAM" id="Phobius"/>
    </source>
</evidence>
<evidence type="ECO:0000313" key="2">
    <source>
        <dbReference type="EMBL" id="PYH79498.1"/>
    </source>
</evidence>
<keyword evidence="1" id="KW-1133">Transmembrane helix</keyword>
<accession>A0A319CV61</accession>
<dbReference type="RefSeq" id="XP_025489698.1">
    <property type="nucleotide sequence ID" value="XM_025629965.1"/>
</dbReference>
<keyword evidence="1" id="KW-0472">Membrane</keyword>
<dbReference type="Proteomes" id="UP000248340">
    <property type="component" value="Unassembled WGS sequence"/>
</dbReference>
<dbReference type="VEuPathDB" id="FungiDB:BO82DRAFT_130401"/>
<sequence>MASKLLFLILFSRAFRSALLLFLSFHFSMRRVFFLDLGGFPGFICIQHLNSSLIIWIAINACLLFAQLRTPHSMTLS</sequence>
<organism evidence="2 3">
    <name type="scientific">Aspergillus uvarum CBS 121591</name>
    <dbReference type="NCBI Taxonomy" id="1448315"/>
    <lineage>
        <taxon>Eukaryota</taxon>
        <taxon>Fungi</taxon>
        <taxon>Dikarya</taxon>
        <taxon>Ascomycota</taxon>
        <taxon>Pezizomycotina</taxon>
        <taxon>Eurotiomycetes</taxon>
        <taxon>Eurotiomycetidae</taxon>
        <taxon>Eurotiales</taxon>
        <taxon>Aspergillaceae</taxon>
        <taxon>Aspergillus</taxon>
        <taxon>Aspergillus subgen. Circumdati</taxon>
    </lineage>
</organism>
<proteinExistence type="predicted"/>
<protein>
    <submittedName>
        <fullName evidence="2">Uncharacterized protein</fullName>
    </submittedName>
</protein>
<feature type="transmembrane region" description="Helical" evidence="1">
    <location>
        <begin position="40"/>
        <end position="66"/>
    </location>
</feature>
<name>A0A319CV61_9EURO</name>
<keyword evidence="1" id="KW-0812">Transmembrane</keyword>
<dbReference type="AlphaFoldDB" id="A0A319CV61"/>
<dbReference type="EMBL" id="KZ821718">
    <property type="protein sequence ID" value="PYH79498.1"/>
    <property type="molecule type" value="Genomic_DNA"/>
</dbReference>